<accession>A0A5M8RLZ9</accession>
<evidence type="ECO:0000313" key="1">
    <source>
        <dbReference type="EMBL" id="KAA6446952.1"/>
    </source>
</evidence>
<comment type="caution">
    <text evidence="1">The sequence shown here is derived from an EMBL/GenBank/DDBJ whole genome shotgun (WGS) entry which is preliminary data.</text>
</comment>
<dbReference type="Proteomes" id="UP000324326">
    <property type="component" value="Unassembled WGS sequence"/>
</dbReference>
<dbReference type="RefSeq" id="WP_150150002.1">
    <property type="nucleotide sequence ID" value="NZ_QSND01000007.1"/>
</dbReference>
<reference evidence="1 2" key="1">
    <citation type="submission" date="2018-08" db="EMBL/GenBank/DDBJ databases">
        <title>Bacillus phenotypic plasticity.</title>
        <authorList>
            <person name="Hurtado E."/>
        </authorList>
    </citation>
    <scope>NUCLEOTIDE SEQUENCE [LARGE SCALE GENOMIC DNA]</scope>
    <source>
        <strain evidence="1 2">427</strain>
    </source>
</reference>
<name>A0A5M8RLZ9_9BACI</name>
<gene>
    <name evidence="1" type="ORF">DX927_23155</name>
</gene>
<proteinExistence type="predicted"/>
<protein>
    <submittedName>
        <fullName evidence="1">Uncharacterized protein</fullName>
    </submittedName>
</protein>
<dbReference type="AlphaFoldDB" id="A0A5M8RLZ9"/>
<dbReference type="EMBL" id="QSND01000007">
    <property type="protein sequence ID" value="KAA6446952.1"/>
    <property type="molecule type" value="Genomic_DNA"/>
</dbReference>
<sequence length="62" mass="6907">MIVKGIKPVTNITHFGKYKISKKTYPLQNGKVGLRIEATHSPFSGVFEIRLLHGDGISVKKK</sequence>
<evidence type="ECO:0000313" key="2">
    <source>
        <dbReference type="Proteomes" id="UP000324326"/>
    </source>
</evidence>
<organism evidence="1 2">
    <name type="scientific">Bacillus swezeyi</name>
    <dbReference type="NCBI Taxonomy" id="1925020"/>
    <lineage>
        <taxon>Bacteria</taxon>
        <taxon>Bacillati</taxon>
        <taxon>Bacillota</taxon>
        <taxon>Bacilli</taxon>
        <taxon>Bacillales</taxon>
        <taxon>Bacillaceae</taxon>
        <taxon>Bacillus</taxon>
    </lineage>
</organism>